<dbReference type="OrthoDB" id="61546at2759"/>
<evidence type="ECO:0000256" key="2">
    <source>
        <dbReference type="ARBA" id="ARBA00022692"/>
    </source>
</evidence>
<feature type="transmembrane region" description="Helical" evidence="5">
    <location>
        <begin position="122"/>
        <end position="148"/>
    </location>
</feature>
<comment type="subcellular location">
    <subcellularLocation>
        <location evidence="1">Membrane</location>
    </subcellularLocation>
</comment>
<evidence type="ECO:0000256" key="4">
    <source>
        <dbReference type="ARBA" id="ARBA00023136"/>
    </source>
</evidence>
<evidence type="ECO:0000256" key="3">
    <source>
        <dbReference type="ARBA" id="ARBA00022989"/>
    </source>
</evidence>
<comment type="caution">
    <text evidence="6">The sequence shown here is derived from an EMBL/GenBank/DDBJ whole genome shotgun (WGS) entry which is preliminary data.</text>
</comment>
<reference evidence="7" key="1">
    <citation type="journal article" date="2015" name="PLoS Genet.">
        <title>Genome Sequence and Transcriptome Analyses of Chrysochromulina tobin: Metabolic Tools for Enhanced Algal Fitness in the Prominent Order Prymnesiales (Haptophyceae).</title>
        <authorList>
            <person name="Hovde B.T."/>
            <person name="Deodato C.R."/>
            <person name="Hunsperger H.M."/>
            <person name="Ryken S.A."/>
            <person name="Yost W."/>
            <person name="Jha R.K."/>
            <person name="Patterson J."/>
            <person name="Monnat R.J. Jr."/>
            <person name="Barlow S.B."/>
            <person name="Starkenburg S.R."/>
            <person name="Cattolico R.A."/>
        </authorList>
    </citation>
    <scope>NUCLEOTIDE SEQUENCE</scope>
    <source>
        <strain evidence="7">CCMP291</strain>
    </source>
</reference>
<dbReference type="AlphaFoldDB" id="A0A0M0JM87"/>
<keyword evidence="7" id="KW-1185">Reference proteome</keyword>
<dbReference type="SUPFAM" id="SSF161084">
    <property type="entry name" value="MAPEG domain-like"/>
    <property type="match status" value="1"/>
</dbReference>
<evidence type="ECO:0000256" key="1">
    <source>
        <dbReference type="ARBA" id="ARBA00004370"/>
    </source>
</evidence>
<dbReference type="Proteomes" id="UP000037460">
    <property type="component" value="Unassembled WGS sequence"/>
</dbReference>
<dbReference type="EMBL" id="JWZX01002682">
    <property type="protein sequence ID" value="KOO27694.1"/>
    <property type="molecule type" value="Genomic_DNA"/>
</dbReference>
<evidence type="ECO:0000313" key="7">
    <source>
        <dbReference type="Proteomes" id="UP000037460"/>
    </source>
</evidence>
<accession>A0A0M0JM87</accession>
<evidence type="ECO:0000256" key="5">
    <source>
        <dbReference type="SAM" id="Phobius"/>
    </source>
</evidence>
<protein>
    <submittedName>
        <fullName evidence="6">Uncharacterized protein</fullName>
    </submittedName>
</protein>
<sequence length="261" mass="28070">MIIGQALLDMIVGYAIACRVYTQGNTALFDKNIVKLAEGELGYTLIAAAVFNLTVHWVNNYPVIYKSMIMSLKGGNLRANMQIYKPFDKDASCGYVVLETEGAIGSYNRANRSLTHMVENSIPMAVMLVLCGSVFPFPTLALTGLFGVGRVMHQVGYATVGYGGHGLGFVISQIARGSMQGLCLLAADRSLNLGVHQATMPYYAAATPYFEQAVTLAMPYYEQAVTQAAALYTLAMPYFEQAAAAASPYVTQAAAALKIEL</sequence>
<keyword evidence="2 5" id="KW-0812">Transmembrane</keyword>
<dbReference type="Pfam" id="PF01124">
    <property type="entry name" value="MAPEG"/>
    <property type="match status" value="1"/>
</dbReference>
<dbReference type="InterPro" id="IPR001129">
    <property type="entry name" value="Membr-assoc_MAPEG"/>
</dbReference>
<gene>
    <name evidence="6" type="ORF">Ctob_012453</name>
</gene>
<dbReference type="InterPro" id="IPR023352">
    <property type="entry name" value="MAPEG-like_dom_sf"/>
</dbReference>
<dbReference type="Gene3D" id="1.20.120.550">
    <property type="entry name" value="Membrane associated eicosanoid/glutathione metabolism-like domain"/>
    <property type="match status" value="1"/>
</dbReference>
<dbReference type="GO" id="GO:0016020">
    <property type="term" value="C:membrane"/>
    <property type="evidence" value="ECO:0007669"/>
    <property type="project" value="UniProtKB-SubCell"/>
</dbReference>
<evidence type="ECO:0000313" key="6">
    <source>
        <dbReference type="EMBL" id="KOO27694.1"/>
    </source>
</evidence>
<organism evidence="6 7">
    <name type="scientific">Chrysochromulina tobinii</name>
    <dbReference type="NCBI Taxonomy" id="1460289"/>
    <lineage>
        <taxon>Eukaryota</taxon>
        <taxon>Haptista</taxon>
        <taxon>Haptophyta</taxon>
        <taxon>Prymnesiophyceae</taxon>
        <taxon>Prymnesiales</taxon>
        <taxon>Chrysochromulinaceae</taxon>
        <taxon>Chrysochromulina</taxon>
    </lineage>
</organism>
<keyword evidence="3 5" id="KW-1133">Transmembrane helix</keyword>
<keyword evidence="4 5" id="KW-0472">Membrane</keyword>
<name>A0A0M0JM87_9EUKA</name>
<proteinExistence type="predicted"/>